<gene>
    <name evidence="2" type="ORF">PCOR1329_LOCUS39651</name>
</gene>
<evidence type="ECO:0000256" key="1">
    <source>
        <dbReference type="SAM" id="MobiDB-lite"/>
    </source>
</evidence>
<reference evidence="2" key="1">
    <citation type="submission" date="2023-10" db="EMBL/GenBank/DDBJ databases">
        <authorList>
            <person name="Chen Y."/>
            <person name="Shah S."/>
            <person name="Dougan E. K."/>
            <person name="Thang M."/>
            <person name="Chan C."/>
        </authorList>
    </citation>
    <scope>NUCLEOTIDE SEQUENCE [LARGE SCALE GENOMIC DNA]</scope>
</reference>
<keyword evidence="3" id="KW-1185">Reference proteome</keyword>
<protein>
    <submittedName>
        <fullName evidence="2">Uncharacterized protein</fullName>
    </submittedName>
</protein>
<accession>A0ABN9TJA1</accession>
<feature type="region of interest" description="Disordered" evidence="1">
    <location>
        <begin position="125"/>
        <end position="145"/>
    </location>
</feature>
<name>A0ABN9TJA1_9DINO</name>
<feature type="region of interest" description="Disordered" evidence="1">
    <location>
        <begin position="221"/>
        <end position="252"/>
    </location>
</feature>
<proteinExistence type="predicted"/>
<dbReference type="Proteomes" id="UP001189429">
    <property type="component" value="Unassembled WGS sequence"/>
</dbReference>
<evidence type="ECO:0000313" key="3">
    <source>
        <dbReference type="Proteomes" id="UP001189429"/>
    </source>
</evidence>
<organism evidence="2 3">
    <name type="scientific">Prorocentrum cordatum</name>
    <dbReference type="NCBI Taxonomy" id="2364126"/>
    <lineage>
        <taxon>Eukaryota</taxon>
        <taxon>Sar</taxon>
        <taxon>Alveolata</taxon>
        <taxon>Dinophyceae</taxon>
        <taxon>Prorocentrales</taxon>
        <taxon>Prorocentraceae</taxon>
        <taxon>Prorocentrum</taxon>
    </lineage>
</organism>
<dbReference type="EMBL" id="CAUYUJ010014788">
    <property type="protein sequence ID" value="CAK0846044.1"/>
    <property type="molecule type" value="Genomic_DNA"/>
</dbReference>
<sequence>MVKVEAKNNPKGVRSFMESIAEAAEGTIEGSRNRLKVQVRAECVGDRLTGKEARAQVTMTYYASTGNITIHTPAAIEDRIFHRVNVLESLYQMALAQEQVPPAPEGGSLVVNSCRLPAWDQFTSDADGSKIQGSGGQASGQSGVDQPLRTLRLPKETGFHNVVGDIGLCVSDSLASFPLRRDKVLRYLVEERGLQAEMLDNDHPENLHDPFDRAPKIKMNTLTDDDQSMGRSPFLCCSGHDGRHGPRSRPPP</sequence>
<comment type="caution">
    <text evidence="2">The sequence shown here is derived from an EMBL/GenBank/DDBJ whole genome shotgun (WGS) entry which is preliminary data.</text>
</comment>
<feature type="non-terminal residue" evidence="2">
    <location>
        <position position="252"/>
    </location>
</feature>
<evidence type="ECO:0000313" key="2">
    <source>
        <dbReference type="EMBL" id="CAK0846044.1"/>
    </source>
</evidence>